<dbReference type="Gene3D" id="3.10.100.10">
    <property type="entry name" value="Mannose-Binding Protein A, subunit A"/>
    <property type="match status" value="1"/>
</dbReference>
<dbReference type="PROSITE" id="PS00615">
    <property type="entry name" value="C_TYPE_LECTIN_1"/>
    <property type="match status" value="1"/>
</dbReference>
<name>A0AAD8BNX1_BIOPF</name>
<dbReference type="InterPro" id="IPR050801">
    <property type="entry name" value="Ca-Dep_Lectins_ImmuneDev"/>
</dbReference>
<dbReference type="CDD" id="cd00037">
    <property type="entry name" value="CLECT"/>
    <property type="match status" value="1"/>
</dbReference>
<reference evidence="3" key="2">
    <citation type="submission" date="2023-04" db="EMBL/GenBank/DDBJ databases">
        <authorList>
            <person name="Bu L."/>
            <person name="Lu L."/>
            <person name="Laidemitt M.R."/>
            <person name="Zhang S.M."/>
            <person name="Mutuku M."/>
            <person name="Mkoji G."/>
            <person name="Steinauer M."/>
            <person name="Loker E.S."/>
        </authorList>
    </citation>
    <scope>NUCLEOTIDE SEQUENCE</scope>
    <source>
        <strain evidence="3">KasaAsao</strain>
        <tissue evidence="3">Whole Snail</tissue>
    </source>
</reference>
<dbReference type="SMART" id="SM00034">
    <property type="entry name" value="CLECT"/>
    <property type="match status" value="1"/>
</dbReference>
<dbReference type="SUPFAM" id="SSF56436">
    <property type="entry name" value="C-type lectin-like"/>
    <property type="match status" value="1"/>
</dbReference>
<keyword evidence="1" id="KW-1015">Disulfide bond</keyword>
<dbReference type="Pfam" id="PF00059">
    <property type="entry name" value="Lectin_C"/>
    <property type="match status" value="1"/>
</dbReference>
<evidence type="ECO:0000313" key="3">
    <source>
        <dbReference type="EMBL" id="KAK0057811.1"/>
    </source>
</evidence>
<evidence type="ECO:0000256" key="1">
    <source>
        <dbReference type="ARBA" id="ARBA00023157"/>
    </source>
</evidence>
<evidence type="ECO:0000259" key="2">
    <source>
        <dbReference type="PROSITE" id="PS50041"/>
    </source>
</evidence>
<organism evidence="3 4">
    <name type="scientific">Biomphalaria pfeifferi</name>
    <name type="common">Bloodfluke planorb</name>
    <name type="synonym">Freshwater snail</name>
    <dbReference type="NCBI Taxonomy" id="112525"/>
    <lineage>
        <taxon>Eukaryota</taxon>
        <taxon>Metazoa</taxon>
        <taxon>Spiralia</taxon>
        <taxon>Lophotrochozoa</taxon>
        <taxon>Mollusca</taxon>
        <taxon>Gastropoda</taxon>
        <taxon>Heterobranchia</taxon>
        <taxon>Euthyneura</taxon>
        <taxon>Panpulmonata</taxon>
        <taxon>Hygrophila</taxon>
        <taxon>Lymnaeoidea</taxon>
        <taxon>Planorbidae</taxon>
        <taxon>Biomphalaria</taxon>
    </lineage>
</organism>
<dbReference type="PROSITE" id="PS50041">
    <property type="entry name" value="C_TYPE_LECTIN_2"/>
    <property type="match status" value="1"/>
</dbReference>
<dbReference type="AlphaFoldDB" id="A0AAD8BNX1"/>
<dbReference type="PANTHER" id="PTHR22801:SF63">
    <property type="entry name" value="C-TYPE LECTIN DOMAIN-CONTAINING PROTEIN"/>
    <property type="match status" value="1"/>
</dbReference>
<dbReference type="Proteomes" id="UP001233172">
    <property type="component" value="Unassembled WGS sequence"/>
</dbReference>
<evidence type="ECO:0000313" key="4">
    <source>
        <dbReference type="Proteomes" id="UP001233172"/>
    </source>
</evidence>
<dbReference type="InterPro" id="IPR018378">
    <property type="entry name" value="C-type_lectin_CS"/>
</dbReference>
<reference evidence="3" key="1">
    <citation type="journal article" date="2023" name="PLoS Negl. Trop. Dis.">
        <title>A genome sequence for Biomphalaria pfeifferi, the major vector snail for the human-infecting parasite Schistosoma mansoni.</title>
        <authorList>
            <person name="Bu L."/>
            <person name="Lu L."/>
            <person name="Laidemitt M.R."/>
            <person name="Zhang S.M."/>
            <person name="Mutuku M."/>
            <person name="Mkoji G."/>
            <person name="Steinauer M."/>
            <person name="Loker E.S."/>
        </authorList>
    </citation>
    <scope>NUCLEOTIDE SEQUENCE</scope>
    <source>
        <strain evidence="3">KasaAsao</strain>
    </source>
</reference>
<feature type="domain" description="C-type lectin" evidence="2">
    <location>
        <begin position="68"/>
        <end position="184"/>
    </location>
</feature>
<proteinExistence type="predicted"/>
<dbReference type="InterPro" id="IPR001304">
    <property type="entry name" value="C-type_lectin-like"/>
</dbReference>
<dbReference type="InterPro" id="IPR016186">
    <property type="entry name" value="C-type_lectin-like/link_sf"/>
</dbReference>
<sequence>MLTTSQLYRHQIYTMTTQHSIILVLCIFNVPFYQGREETENHLERRQISIIDVKCRKVPGFQVYKEGSTRMCLHHGQNFITYTEAKSYCASIGSRLAVFNTRDKFKIVLPMNNVWIGLDDMETEGTYKWADGSTLEQSLISFIFYPNEPNAAYDDEDCVCNNCYENFLKLVDMPCYRNFTYLCEKVF</sequence>
<dbReference type="InterPro" id="IPR016187">
    <property type="entry name" value="CTDL_fold"/>
</dbReference>
<keyword evidence="4" id="KW-1185">Reference proteome</keyword>
<protein>
    <submittedName>
        <fullName evidence="3">CD209 antigen-like protein D</fullName>
    </submittedName>
</protein>
<comment type="caution">
    <text evidence="3">The sequence shown here is derived from an EMBL/GenBank/DDBJ whole genome shotgun (WGS) entry which is preliminary data.</text>
</comment>
<dbReference type="PANTHER" id="PTHR22801">
    <property type="entry name" value="LITHOSTATHINE"/>
    <property type="match status" value="1"/>
</dbReference>
<dbReference type="EMBL" id="JASAOG010000052">
    <property type="protein sequence ID" value="KAK0057811.1"/>
    <property type="molecule type" value="Genomic_DNA"/>
</dbReference>
<accession>A0AAD8BNX1</accession>
<gene>
    <name evidence="3" type="ORF">Bpfe_012767</name>
</gene>